<dbReference type="AlphaFoldDB" id="A0A2J7Z977"/>
<reference evidence="2 3" key="1">
    <citation type="submission" date="2015-09" db="EMBL/GenBank/DDBJ databases">
        <title>Genome sequence, genome mining and natural product profiling of a biocontrol bacterium Streptomyces malaysiensis F913.</title>
        <authorList>
            <person name="Xu Y."/>
            <person name="Wei J."/>
            <person name="Xie J."/>
            <person name="Li T."/>
            <person name="Zhou Z."/>
        </authorList>
    </citation>
    <scope>NUCLEOTIDE SEQUENCE [LARGE SCALE GENOMIC DNA]</scope>
    <source>
        <strain evidence="2 3">F913</strain>
    </source>
</reference>
<evidence type="ECO:0008006" key="4">
    <source>
        <dbReference type="Google" id="ProtNLM"/>
    </source>
</evidence>
<evidence type="ECO:0000256" key="1">
    <source>
        <dbReference type="SAM" id="MobiDB-lite"/>
    </source>
</evidence>
<organism evidence="2 3">
    <name type="scientific">Streptomyces malaysiensis</name>
    <dbReference type="NCBI Taxonomy" id="92644"/>
    <lineage>
        <taxon>Bacteria</taxon>
        <taxon>Bacillati</taxon>
        <taxon>Actinomycetota</taxon>
        <taxon>Actinomycetes</taxon>
        <taxon>Kitasatosporales</taxon>
        <taxon>Streptomycetaceae</taxon>
        <taxon>Streptomyces</taxon>
        <taxon>Streptomyces violaceusniger group</taxon>
    </lineage>
</organism>
<proteinExistence type="predicted"/>
<keyword evidence="3" id="KW-1185">Reference proteome</keyword>
<name>A0A2J7Z977_STRMQ</name>
<accession>A0A2J7Z977</accession>
<feature type="compositionally biased region" description="Basic and acidic residues" evidence="1">
    <location>
        <begin position="57"/>
        <end position="82"/>
    </location>
</feature>
<dbReference type="EMBL" id="LJIW01000001">
    <property type="protein sequence ID" value="PNG96847.1"/>
    <property type="molecule type" value="Genomic_DNA"/>
</dbReference>
<dbReference type="Proteomes" id="UP000236520">
    <property type="component" value="Unassembled WGS sequence"/>
</dbReference>
<sequence>MAAREYERKVGAGMALFRRGTAGKPGEWYYCIKHQKVEEGPECRAADRLGPYASPEEAARAMETARERNEEWRNDPRWRDDEPQGGDA</sequence>
<evidence type="ECO:0000313" key="3">
    <source>
        <dbReference type="Proteomes" id="UP000236520"/>
    </source>
</evidence>
<evidence type="ECO:0000313" key="2">
    <source>
        <dbReference type="EMBL" id="PNG96847.1"/>
    </source>
</evidence>
<feature type="region of interest" description="Disordered" evidence="1">
    <location>
        <begin position="48"/>
        <end position="88"/>
    </location>
</feature>
<protein>
    <recommendedName>
        <fullName evidence="4">SPOR domain-containing protein</fullName>
    </recommendedName>
</protein>
<comment type="caution">
    <text evidence="2">The sequence shown here is derived from an EMBL/GenBank/DDBJ whole genome shotgun (WGS) entry which is preliminary data.</text>
</comment>
<gene>
    <name evidence="2" type="ORF">SMF913_12872</name>
</gene>